<evidence type="ECO:0000313" key="3">
    <source>
        <dbReference type="Proteomes" id="UP000182272"/>
    </source>
</evidence>
<evidence type="ECO:0000259" key="1">
    <source>
        <dbReference type="SMART" id="SM01022"/>
    </source>
</evidence>
<name>A0A1H6M405_9PSED</name>
<dbReference type="RefSeq" id="WP_029529949.1">
    <property type="nucleotide sequence ID" value="NZ_LT629972.1"/>
</dbReference>
<gene>
    <name evidence="2" type="ORF">SAMN05216581_0647</name>
</gene>
<dbReference type="InterPro" id="IPR007374">
    <property type="entry name" value="ASCH_domain"/>
</dbReference>
<dbReference type="InterPro" id="IPR015947">
    <property type="entry name" value="PUA-like_sf"/>
</dbReference>
<protein>
    <submittedName>
        <fullName evidence="2">Predicted transcriptional regulator, contains an HTH and PUA-like domains</fullName>
    </submittedName>
</protein>
<evidence type="ECO:0000313" key="2">
    <source>
        <dbReference type="EMBL" id="SEH93590.1"/>
    </source>
</evidence>
<proteinExistence type="predicted"/>
<organism evidence="2 3">
    <name type="scientific">Pseudomonas asplenii</name>
    <dbReference type="NCBI Taxonomy" id="53407"/>
    <lineage>
        <taxon>Bacteria</taxon>
        <taxon>Pseudomonadati</taxon>
        <taxon>Pseudomonadota</taxon>
        <taxon>Gammaproteobacteria</taxon>
        <taxon>Pseudomonadales</taxon>
        <taxon>Pseudomonadaceae</taxon>
        <taxon>Pseudomonas</taxon>
    </lineage>
</organism>
<dbReference type="Gene3D" id="2.30.130.30">
    <property type="entry name" value="Hypothetical protein"/>
    <property type="match status" value="1"/>
</dbReference>
<dbReference type="AlphaFoldDB" id="A0A1H6M405"/>
<dbReference type="SUPFAM" id="SSF88697">
    <property type="entry name" value="PUA domain-like"/>
    <property type="match status" value="1"/>
</dbReference>
<dbReference type="Proteomes" id="UP000182272">
    <property type="component" value="Chromosome I"/>
</dbReference>
<sequence>MQEIIISIKPQYSSIIFSGAKTVELRKKIGALFKPGRRIYIYSSSPVKMLAGEATIASIQLGTPSAIEQIAFEKACISKENFDTYFLKSNEAFAIYLENVIEYDSKVPLDRLRAAGISPPQSYCYVAQDIILDLIK</sequence>
<dbReference type="OrthoDB" id="9800495at2"/>
<reference evidence="2 3" key="1">
    <citation type="submission" date="2016-10" db="EMBL/GenBank/DDBJ databases">
        <authorList>
            <person name="de Groot N.N."/>
        </authorList>
    </citation>
    <scope>NUCLEOTIDE SEQUENCE [LARGE SCALE GENOMIC DNA]</scope>
    <source>
        <strain evidence="2 3">LMG 2158</strain>
    </source>
</reference>
<feature type="domain" description="ASCH" evidence="1">
    <location>
        <begin position="6"/>
        <end position="101"/>
    </location>
</feature>
<accession>A0A1H6M405</accession>
<dbReference type="SMART" id="SM01022">
    <property type="entry name" value="ASCH"/>
    <property type="match status" value="1"/>
</dbReference>
<dbReference type="EMBL" id="LT629972">
    <property type="protein sequence ID" value="SEH93590.1"/>
    <property type="molecule type" value="Genomic_DNA"/>
</dbReference>